<dbReference type="SUPFAM" id="SSF56784">
    <property type="entry name" value="HAD-like"/>
    <property type="match status" value="1"/>
</dbReference>
<dbReference type="Proteomes" id="UP001055439">
    <property type="component" value="Chromosome 2"/>
</dbReference>
<gene>
    <name evidence="4" type="ORF">MUK42_28475</name>
</gene>
<organism evidence="4 5">
    <name type="scientific">Musa troglodytarum</name>
    <name type="common">fe'i banana</name>
    <dbReference type="NCBI Taxonomy" id="320322"/>
    <lineage>
        <taxon>Eukaryota</taxon>
        <taxon>Viridiplantae</taxon>
        <taxon>Streptophyta</taxon>
        <taxon>Embryophyta</taxon>
        <taxon>Tracheophyta</taxon>
        <taxon>Spermatophyta</taxon>
        <taxon>Magnoliopsida</taxon>
        <taxon>Liliopsida</taxon>
        <taxon>Zingiberales</taxon>
        <taxon>Musaceae</taxon>
        <taxon>Musa</taxon>
    </lineage>
</organism>
<keyword evidence="3" id="KW-0378">Hydrolase</keyword>
<evidence type="ECO:0000256" key="2">
    <source>
        <dbReference type="ARBA" id="ARBA00001968"/>
    </source>
</evidence>
<dbReference type="PANTHER" id="PTHR43768">
    <property type="entry name" value="TREHALOSE 6-PHOSPHATE PHOSPHATASE"/>
    <property type="match status" value="1"/>
</dbReference>
<keyword evidence="5" id="KW-1185">Reference proteome</keyword>
<dbReference type="InterPro" id="IPR036412">
    <property type="entry name" value="HAD-like_sf"/>
</dbReference>
<dbReference type="AlphaFoldDB" id="A0A9E7EZP3"/>
<evidence type="ECO:0000256" key="3">
    <source>
        <dbReference type="ARBA" id="ARBA00022801"/>
    </source>
</evidence>
<dbReference type="OrthoDB" id="667486at2759"/>
<dbReference type="GO" id="GO:0005992">
    <property type="term" value="P:trehalose biosynthetic process"/>
    <property type="evidence" value="ECO:0007669"/>
    <property type="project" value="InterPro"/>
</dbReference>
<dbReference type="InterPro" id="IPR023214">
    <property type="entry name" value="HAD_sf"/>
</dbReference>
<dbReference type="EMBL" id="CP097504">
    <property type="protein sequence ID" value="URD87023.1"/>
    <property type="molecule type" value="Genomic_DNA"/>
</dbReference>
<reference evidence="4" key="1">
    <citation type="submission" date="2022-05" db="EMBL/GenBank/DDBJ databases">
        <title>The Musa troglodytarum L. genome provides insights into the mechanism of non-climacteric behaviour and enrichment of carotenoids.</title>
        <authorList>
            <person name="Wang J."/>
        </authorList>
    </citation>
    <scope>NUCLEOTIDE SEQUENCE</scope>
    <source>
        <tissue evidence="4">Leaf</tissue>
    </source>
</reference>
<dbReference type="InterPro" id="IPR003337">
    <property type="entry name" value="Trehalose_PPase"/>
</dbReference>
<dbReference type="EMBL" id="CP097504">
    <property type="protein sequence ID" value="URD87025.1"/>
    <property type="molecule type" value="Genomic_DNA"/>
</dbReference>
<evidence type="ECO:0000313" key="4">
    <source>
        <dbReference type="EMBL" id="URD87025.1"/>
    </source>
</evidence>
<dbReference type="GO" id="GO:0004805">
    <property type="term" value="F:trehalose-phosphatase activity"/>
    <property type="evidence" value="ECO:0007669"/>
    <property type="project" value="UniProtKB-EC"/>
</dbReference>
<protein>
    <submittedName>
        <fullName evidence="4">KR domain</fullName>
    </submittedName>
</protein>
<proteinExistence type="predicted"/>
<evidence type="ECO:0000256" key="1">
    <source>
        <dbReference type="ARBA" id="ARBA00000500"/>
    </source>
</evidence>
<sequence>MSNEMRAVVKSASKYFPTAIISGRSCEKVYKFVKLTELYYAGSHGMDIMSPTRKHNYGDGQANYTVKNDELGNGVHLFQAPSEFLPIISEVCSSLVNITKDILGAKVEYNKYCVSVHYRLVDEKIRPVIDWNKGKAVEFLLKSLGLSNHDNVLAIHMGDDKTDEDAVKVMESLKSGEMEGGWCNCCSIDLL</sequence>
<comment type="catalytic activity">
    <reaction evidence="1">
        <text>alpha,alpha-trehalose 6-phosphate + H2O = alpha,alpha-trehalose + phosphate</text>
        <dbReference type="Rhea" id="RHEA:23420"/>
        <dbReference type="ChEBI" id="CHEBI:15377"/>
        <dbReference type="ChEBI" id="CHEBI:16551"/>
        <dbReference type="ChEBI" id="CHEBI:43474"/>
        <dbReference type="ChEBI" id="CHEBI:58429"/>
        <dbReference type="EC" id="3.1.3.12"/>
    </reaction>
</comment>
<dbReference type="Gene3D" id="3.40.50.1000">
    <property type="entry name" value="HAD superfamily/HAD-like"/>
    <property type="match status" value="2"/>
</dbReference>
<dbReference type="PANTHER" id="PTHR43768:SF17">
    <property type="entry name" value="TREHALOSE-PHOSPHATE PHOSPHATASE F-RELATED"/>
    <property type="match status" value="1"/>
</dbReference>
<dbReference type="Pfam" id="PF02358">
    <property type="entry name" value="Trehalose_PPase"/>
    <property type="match status" value="2"/>
</dbReference>
<comment type="cofactor">
    <cofactor evidence="2">
        <name>a divalent metal cation</name>
        <dbReference type="ChEBI" id="CHEBI:60240"/>
    </cofactor>
</comment>
<evidence type="ECO:0000313" key="5">
    <source>
        <dbReference type="Proteomes" id="UP001055439"/>
    </source>
</evidence>
<dbReference type="InterPro" id="IPR044651">
    <property type="entry name" value="OTSB-like"/>
</dbReference>
<name>A0A9E7EZP3_9LILI</name>
<accession>A0A9E7EZP3</accession>